<evidence type="ECO:0008006" key="8">
    <source>
        <dbReference type="Google" id="ProtNLM"/>
    </source>
</evidence>
<keyword evidence="3 4" id="KW-0663">Pyridoxal phosphate</keyword>
<dbReference type="Gene3D" id="3.40.640.10">
    <property type="entry name" value="Type I PLP-dependent aspartate aminotransferase-like (Major domain)"/>
    <property type="match status" value="1"/>
</dbReference>
<dbReference type="InterPro" id="IPR015424">
    <property type="entry name" value="PyrdxlP-dep_Trfase"/>
</dbReference>
<dbReference type="EMBL" id="JASNWA010000006">
    <property type="protein sequence ID" value="KAK3174471.1"/>
    <property type="molecule type" value="Genomic_DNA"/>
</dbReference>
<evidence type="ECO:0000313" key="7">
    <source>
        <dbReference type="Proteomes" id="UP001276659"/>
    </source>
</evidence>
<protein>
    <recommendedName>
        <fullName evidence="8">Aminotransferase</fullName>
    </recommendedName>
</protein>
<comment type="cofactor">
    <cofactor evidence="1">
        <name>pyridoxal 5'-phosphate</name>
        <dbReference type="ChEBI" id="CHEBI:597326"/>
    </cofactor>
</comment>
<evidence type="ECO:0000256" key="5">
    <source>
        <dbReference type="SAM" id="MobiDB-lite"/>
    </source>
</evidence>
<dbReference type="GO" id="GO:0030170">
    <property type="term" value="F:pyridoxal phosphate binding"/>
    <property type="evidence" value="ECO:0007669"/>
    <property type="project" value="InterPro"/>
</dbReference>
<name>A0AAD9ZA76_9LECA</name>
<dbReference type="InterPro" id="IPR015421">
    <property type="entry name" value="PyrdxlP-dep_Trfase_major"/>
</dbReference>
<dbReference type="GO" id="GO:0008483">
    <property type="term" value="F:transaminase activity"/>
    <property type="evidence" value="ECO:0007669"/>
    <property type="project" value="InterPro"/>
</dbReference>
<comment type="similarity">
    <text evidence="2 4">Belongs to the class-III pyridoxal-phosphate-dependent aminotransferase family.</text>
</comment>
<evidence type="ECO:0000256" key="3">
    <source>
        <dbReference type="ARBA" id="ARBA00022898"/>
    </source>
</evidence>
<dbReference type="InterPro" id="IPR049704">
    <property type="entry name" value="Aminotrans_3_PPA_site"/>
</dbReference>
<dbReference type="Pfam" id="PF00202">
    <property type="entry name" value="Aminotran_3"/>
    <property type="match status" value="1"/>
</dbReference>
<dbReference type="CDD" id="cd00610">
    <property type="entry name" value="OAT_like"/>
    <property type="match status" value="1"/>
</dbReference>
<dbReference type="SUPFAM" id="SSF53383">
    <property type="entry name" value="PLP-dependent transferases"/>
    <property type="match status" value="1"/>
</dbReference>
<keyword evidence="7" id="KW-1185">Reference proteome</keyword>
<dbReference type="GO" id="GO:0005829">
    <property type="term" value="C:cytosol"/>
    <property type="evidence" value="ECO:0007669"/>
    <property type="project" value="TreeGrafter"/>
</dbReference>
<dbReference type="NCBIfam" id="NF005685">
    <property type="entry name" value="PRK07483.1"/>
    <property type="match status" value="1"/>
</dbReference>
<proteinExistence type="inferred from homology"/>
<feature type="region of interest" description="Disordered" evidence="5">
    <location>
        <begin position="1"/>
        <end position="35"/>
    </location>
</feature>
<dbReference type="AlphaFoldDB" id="A0AAD9ZA76"/>
<comment type="caution">
    <text evidence="6">The sequence shown here is derived from an EMBL/GenBank/DDBJ whole genome shotgun (WGS) entry which is preliminary data.</text>
</comment>
<reference evidence="6" key="1">
    <citation type="submission" date="2022-11" db="EMBL/GenBank/DDBJ databases">
        <title>Chromosomal genome sequence assembly and mating type (MAT) locus characterization of the leprose asexual lichenized fungus Lepraria neglecta (Nyl.) Erichsen.</title>
        <authorList>
            <person name="Allen J.L."/>
            <person name="Pfeffer B."/>
        </authorList>
    </citation>
    <scope>NUCLEOTIDE SEQUENCE</scope>
    <source>
        <strain evidence="6">Allen 5258</strain>
    </source>
</reference>
<dbReference type="InterPro" id="IPR015422">
    <property type="entry name" value="PyrdxlP-dep_Trfase_small"/>
</dbReference>
<dbReference type="Gene3D" id="3.90.1150.10">
    <property type="entry name" value="Aspartate Aminotransferase, domain 1"/>
    <property type="match status" value="1"/>
</dbReference>
<organism evidence="6 7">
    <name type="scientific">Lepraria neglecta</name>
    <dbReference type="NCBI Taxonomy" id="209136"/>
    <lineage>
        <taxon>Eukaryota</taxon>
        <taxon>Fungi</taxon>
        <taxon>Dikarya</taxon>
        <taxon>Ascomycota</taxon>
        <taxon>Pezizomycotina</taxon>
        <taxon>Lecanoromycetes</taxon>
        <taxon>OSLEUM clade</taxon>
        <taxon>Lecanoromycetidae</taxon>
        <taxon>Lecanorales</taxon>
        <taxon>Lecanorineae</taxon>
        <taxon>Stereocaulaceae</taxon>
        <taxon>Lepraria</taxon>
    </lineage>
</organism>
<accession>A0AAD9ZA76</accession>
<dbReference type="PROSITE" id="PS00600">
    <property type="entry name" value="AA_TRANSFER_CLASS_3"/>
    <property type="match status" value="1"/>
</dbReference>
<evidence type="ECO:0000256" key="4">
    <source>
        <dbReference type="RuleBase" id="RU003560"/>
    </source>
</evidence>
<evidence type="ECO:0000313" key="6">
    <source>
        <dbReference type="EMBL" id="KAK3174471.1"/>
    </source>
</evidence>
<dbReference type="Proteomes" id="UP001276659">
    <property type="component" value="Unassembled WGS sequence"/>
</dbReference>
<feature type="compositionally biased region" description="Polar residues" evidence="5">
    <location>
        <begin position="14"/>
        <end position="35"/>
    </location>
</feature>
<sequence length="497" mass="53742">MAPHDKNSDPTMGPYSTSPSYGFQPLATQTKQNPDSNHAMLHRSLAYKPDTVSHASGVYLTLDSGRTIIDACGGAAVTCIGHGNPEVFAAALSQMNKVSYVHTGAYTTTVAEDLAHIILDGNPYGLEKAFFVGSGSEAMDAALKLARQYFYEKDEKERKFLVARKQSYHGNTIGAMSVSSNLPRKIPYEPLLLPNVSHVSPAYAYQYKQDTETENEYVSRLASELDAEFHRLGPQNVIAFIAEPIVGATTGCVPAPPGYFRAVRDICTKHGILLILDEVMCGMGRTGSLFAFEQEGEGVVPDIMTLGKGLGGGYAPIAGVLVHSKVVDVLRAGTGMFNHGQTYQAHPLSCATALAVQRIVKREGLVKRCKAMGVVLERLLKGNLGEKKHVGDIRGRGLFWGIEFVREKGSEEAFEPGMEFGMRVQRKAFEFGTAVYPGSATVDGVKGDNGNADSENSVVLVAPPYTVAEEELEVIVRTLAEAYDAVERDVDTIRAKI</sequence>
<dbReference type="FunFam" id="3.40.640.10:FF:000004">
    <property type="entry name" value="Acetylornithine aminotransferase"/>
    <property type="match status" value="1"/>
</dbReference>
<gene>
    <name evidence="6" type="ORF">OEA41_001717</name>
</gene>
<dbReference type="PANTHER" id="PTHR43094">
    <property type="entry name" value="AMINOTRANSFERASE"/>
    <property type="match status" value="1"/>
</dbReference>
<evidence type="ECO:0000256" key="1">
    <source>
        <dbReference type="ARBA" id="ARBA00001933"/>
    </source>
</evidence>
<dbReference type="InterPro" id="IPR005814">
    <property type="entry name" value="Aminotrans_3"/>
</dbReference>
<evidence type="ECO:0000256" key="2">
    <source>
        <dbReference type="ARBA" id="ARBA00008954"/>
    </source>
</evidence>
<dbReference type="PANTHER" id="PTHR43094:SF1">
    <property type="entry name" value="AMINOTRANSFERASE CLASS-III"/>
    <property type="match status" value="1"/>
</dbReference>